<organism evidence="1 2">
    <name type="scientific">Oceanicoccus sagamiensis</name>
    <dbReference type="NCBI Taxonomy" id="716816"/>
    <lineage>
        <taxon>Bacteria</taxon>
        <taxon>Pseudomonadati</taxon>
        <taxon>Pseudomonadota</taxon>
        <taxon>Gammaproteobacteria</taxon>
        <taxon>Cellvibrionales</taxon>
        <taxon>Spongiibacteraceae</taxon>
        <taxon>Oceanicoccus</taxon>
    </lineage>
</organism>
<evidence type="ECO:0000313" key="2">
    <source>
        <dbReference type="Proteomes" id="UP000193450"/>
    </source>
</evidence>
<dbReference type="EMBL" id="CP019343">
    <property type="protein sequence ID" value="ARN76120.1"/>
    <property type="molecule type" value="Genomic_DNA"/>
</dbReference>
<proteinExistence type="predicted"/>
<accession>A0A1X9NDK8</accession>
<dbReference type="InterPro" id="IPR038604">
    <property type="entry name" value="HopJ_sf"/>
</dbReference>
<dbReference type="AlphaFoldDB" id="A0A1X9NDK8"/>
<dbReference type="Proteomes" id="UP000193450">
    <property type="component" value="Chromosome"/>
</dbReference>
<dbReference type="RefSeq" id="WP_085760321.1">
    <property type="nucleotide sequence ID" value="NZ_CP019343.1"/>
</dbReference>
<protein>
    <submittedName>
        <fullName evidence="1">Type III effector</fullName>
    </submittedName>
</protein>
<dbReference type="Pfam" id="PF08888">
    <property type="entry name" value="HopJ"/>
    <property type="match status" value="1"/>
</dbReference>
<keyword evidence="2" id="KW-1185">Reference proteome</keyword>
<name>A0A1X9NDK8_9GAMM</name>
<dbReference type="OrthoDB" id="9790826at2"/>
<dbReference type="Gene3D" id="3.20.160.10">
    <property type="entry name" value="vpa0580 domain like"/>
    <property type="match status" value="1"/>
</dbReference>
<reference evidence="1 2" key="1">
    <citation type="submission" date="2016-11" db="EMBL/GenBank/DDBJ databases">
        <title>Trade-off between light-utilization and light-protection in marine flavobacteria.</title>
        <authorList>
            <person name="Kumagai Y."/>
        </authorList>
    </citation>
    <scope>NUCLEOTIDE SEQUENCE [LARGE SCALE GENOMIC DNA]</scope>
    <source>
        <strain evidence="1 2">NBRC 107125</strain>
    </source>
</reference>
<dbReference type="InterPro" id="IPR014984">
    <property type="entry name" value="HopJ"/>
</dbReference>
<dbReference type="KEGG" id="osg:BST96_19670"/>
<dbReference type="STRING" id="716816.BST96_19670"/>
<sequence>MSIEHFTEQVKQYPDSIEFDQTMNVIGQHFDYTPSAFTNGPNVRNEAGTNEGSCKIFAFAKLMELDEASTLACFGKFYREEVLGQPDADNHGNIRAFMAFGWGGIEFEGEVLTAK</sequence>
<gene>
    <name evidence="1" type="ORF">BST96_19670</name>
</gene>
<evidence type="ECO:0000313" key="1">
    <source>
        <dbReference type="EMBL" id="ARN76120.1"/>
    </source>
</evidence>